<keyword evidence="9" id="KW-0325">Glycoprotein</keyword>
<dbReference type="PRINTS" id="PR00237">
    <property type="entry name" value="GPCRRHODOPSN"/>
</dbReference>
<keyword evidence="4 12" id="KW-0812">Transmembrane</keyword>
<evidence type="ECO:0000256" key="6">
    <source>
        <dbReference type="ARBA" id="ARBA00023040"/>
    </source>
</evidence>
<evidence type="ECO:0000256" key="7">
    <source>
        <dbReference type="ARBA" id="ARBA00023136"/>
    </source>
</evidence>
<dbReference type="GO" id="GO:0005886">
    <property type="term" value="C:plasma membrane"/>
    <property type="evidence" value="ECO:0000318"/>
    <property type="project" value="GO_Central"/>
</dbReference>
<comment type="subcellular location">
    <subcellularLocation>
        <location evidence="1">Cell membrane</location>
        <topology evidence="1">Multi-pass membrane protein</topology>
    </subcellularLocation>
</comment>
<dbReference type="CDD" id="cd15121">
    <property type="entry name" value="7tmA_LTB4R1"/>
    <property type="match status" value="1"/>
</dbReference>
<dbReference type="Proteomes" id="UP000186698">
    <property type="component" value="Chromosome 1S"/>
</dbReference>
<evidence type="ECO:0000313" key="15">
    <source>
        <dbReference type="RefSeq" id="XP_018098391.1"/>
    </source>
</evidence>
<dbReference type="KEGG" id="xla:108706438"/>
<dbReference type="PROSITE" id="PS00237">
    <property type="entry name" value="G_PROTEIN_RECEP_F1_1"/>
    <property type="match status" value="1"/>
</dbReference>
<sequence length="365" mass="40925">MTEVYTVDYLMSTINSSFVNATQRPMSASGSSQRLGIAILSLAFIIGFPGNAFIIWTVLTRMKKHTVTCILILHLAIADMVVILTAPFFLNFLNNGNWVFGEIICKMCHYIGCLSMYASIWLISFMSMDRFLAVAKPFTSQLMRTKKSVRGIVLVIWLSAFLCSIPMPIYRTVVTIHTRFICMPFHKSPKHIVFQYLFETMVGFVIPFTIIVFCYLYICLRLRTAKFQSKHKTNRLVTLIVATFCLFWLPYHVVNIIQVTGALTTGLTAQKLIDAARTARPNVTALAFLSSSVNPVLYAYAGGSFIRTAGMGFMAKLFEGTASEVSSFKKVSQAFRQRSRNESIELGKLGGTLEESKTFSTNPTE</sequence>
<dbReference type="InterPro" id="IPR003981">
    <property type="entry name" value="Leukotriene_B4_rcpt"/>
</dbReference>
<organism evidence="14 15">
    <name type="scientific">Xenopus laevis</name>
    <name type="common">African clawed frog</name>
    <dbReference type="NCBI Taxonomy" id="8355"/>
    <lineage>
        <taxon>Eukaryota</taxon>
        <taxon>Metazoa</taxon>
        <taxon>Chordata</taxon>
        <taxon>Craniata</taxon>
        <taxon>Vertebrata</taxon>
        <taxon>Euteleostomi</taxon>
        <taxon>Amphibia</taxon>
        <taxon>Batrachia</taxon>
        <taxon>Anura</taxon>
        <taxon>Pipoidea</taxon>
        <taxon>Pipidae</taxon>
        <taxon>Xenopodinae</taxon>
        <taxon>Xenopus</taxon>
        <taxon>Xenopus</taxon>
    </lineage>
</organism>
<dbReference type="PANTHER" id="PTHR24225:SF72">
    <property type="entry name" value="G-PROTEIN COUPLED RECEPTORS FAMILY 1 PROFILE DOMAIN-CONTAINING PROTEIN-RELATED"/>
    <property type="match status" value="1"/>
</dbReference>
<dbReference type="GO" id="GO:0004974">
    <property type="term" value="F:leukotriene receptor activity"/>
    <property type="evidence" value="ECO:0007669"/>
    <property type="project" value="InterPro"/>
</dbReference>
<dbReference type="CTD" id="108706438"/>
<gene>
    <name evidence="15 16" type="primary">ltb4r.S</name>
</gene>
<evidence type="ECO:0000256" key="12">
    <source>
        <dbReference type="RuleBase" id="RU000688"/>
    </source>
</evidence>
<keyword evidence="14" id="KW-1185">Reference proteome</keyword>
<name>A0A1L8HPP2_XENLA</name>
<dbReference type="Gene3D" id="1.20.1070.10">
    <property type="entry name" value="Rhodopsin 7-helix transmembrane proteins"/>
    <property type="match status" value="1"/>
</dbReference>
<keyword evidence="3" id="KW-0597">Phosphoprotein</keyword>
<evidence type="ECO:0000256" key="10">
    <source>
        <dbReference type="ARBA" id="ARBA00023224"/>
    </source>
</evidence>
<dbReference type="FunFam" id="1.20.1070.10:FF:000109">
    <property type="entry name" value="Leukotriene B4 receptor"/>
    <property type="match status" value="1"/>
</dbReference>
<dbReference type="GO" id="GO:0002430">
    <property type="term" value="P:complement receptor mediated signaling pathway"/>
    <property type="evidence" value="ECO:0000318"/>
    <property type="project" value="GO_Central"/>
</dbReference>
<dbReference type="InterPro" id="IPR017452">
    <property type="entry name" value="GPCR_Rhodpsn_7TM"/>
</dbReference>
<dbReference type="RefSeq" id="XP_018098391.1">
    <property type="nucleotide sequence ID" value="XM_018242902.2"/>
</dbReference>
<reference evidence="15" key="1">
    <citation type="submission" date="2025-08" db="UniProtKB">
        <authorList>
            <consortium name="RefSeq"/>
        </authorList>
    </citation>
    <scope>IDENTIFICATION</scope>
    <source>
        <strain evidence="15">J_2021</strain>
        <tissue evidence="15">Erythrocytes</tissue>
    </source>
</reference>
<dbReference type="PANTHER" id="PTHR24225">
    <property type="entry name" value="CHEMOTACTIC RECEPTOR"/>
    <property type="match status" value="1"/>
</dbReference>
<accession>A0A1L8HPP2</accession>
<dbReference type="GO" id="GO:0007200">
    <property type="term" value="P:phospholipase C-activating G protein-coupled receptor signaling pathway"/>
    <property type="evidence" value="ECO:0000318"/>
    <property type="project" value="GO_Central"/>
</dbReference>
<dbReference type="GO" id="GO:0006954">
    <property type="term" value="P:inflammatory response"/>
    <property type="evidence" value="ECO:0000318"/>
    <property type="project" value="GO_Central"/>
</dbReference>
<evidence type="ECO:0000313" key="16">
    <source>
        <dbReference type="Xenbase" id="XB-GENE-22167944"/>
    </source>
</evidence>
<dbReference type="AlphaFoldDB" id="A0A1L8HPP2"/>
<dbReference type="Pfam" id="PF00001">
    <property type="entry name" value="7tm_1"/>
    <property type="match status" value="1"/>
</dbReference>
<dbReference type="SUPFAM" id="SSF81321">
    <property type="entry name" value="Family A G protein-coupled receptor-like"/>
    <property type="match status" value="1"/>
</dbReference>
<evidence type="ECO:0000256" key="2">
    <source>
        <dbReference type="ARBA" id="ARBA00022475"/>
    </source>
</evidence>
<evidence type="ECO:0000256" key="5">
    <source>
        <dbReference type="ARBA" id="ARBA00022989"/>
    </source>
</evidence>
<dbReference type="InterPro" id="IPR000826">
    <property type="entry name" value="Formyl_rcpt-rel"/>
</dbReference>
<evidence type="ECO:0000313" key="14">
    <source>
        <dbReference type="Proteomes" id="UP000186698"/>
    </source>
</evidence>
<dbReference type="GO" id="GO:0004875">
    <property type="term" value="F:complement receptor activity"/>
    <property type="evidence" value="ECO:0000318"/>
    <property type="project" value="GO_Central"/>
</dbReference>
<keyword evidence="2" id="KW-1003">Cell membrane</keyword>
<comment type="similarity">
    <text evidence="12">Belongs to the G-protein coupled receptor 1 family.</text>
</comment>
<protein>
    <submittedName>
        <fullName evidence="15">Leukotriene B4 receptor 1</fullName>
    </submittedName>
</protein>
<keyword evidence="5" id="KW-1133">Transmembrane helix</keyword>
<evidence type="ECO:0000259" key="13">
    <source>
        <dbReference type="PROSITE" id="PS50262"/>
    </source>
</evidence>
<evidence type="ECO:0000256" key="11">
    <source>
        <dbReference type="ARBA" id="ARBA00025736"/>
    </source>
</evidence>
<evidence type="ECO:0000256" key="9">
    <source>
        <dbReference type="ARBA" id="ARBA00023180"/>
    </source>
</evidence>
<keyword evidence="6 12" id="KW-0297">G-protein coupled receptor</keyword>
<keyword evidence="10 12" id="KW-0807">Transducer</keyword>
<dbReference type="PROSITE" id="PS50262">
    <property type="entry name" value="G_PROTEIN_RECEP_F1_2"/>
    <property type="match status" value="1"/>
</dbReference>
<comment type="similarity">
    <text evidence="11">Belongs to the chemokine-like receptor (CMKLR) family.</text>
</comment>
<keyword evidence="8 12" id="KW-0675">Receptor</keyword>
<dbReference type="GeneID" id="108706438"/>
<dbReference type="GO" id="GO:0007204">
    <property type="term" value="P:positive regulation of cytosolic calcium ion concentration"/>
    <property type="evidence" value="ECO:0000318"/>
    <property type="project" value="GO_Central"/>
</dbReference>
<dbReference type="InterPro" id="IPR000276">
    <property type="entry name" value="GPCR_Rhodpsn"/>
</dbReference>
<dbReference type="OMA" id="QRMRTKR"/>
<dbReference type="Xenbase" id="XB-GENE-22167944">
    <property type="gene designation" value="ltb4r.S"/>
</dbReference>
<dbReference type="GO" id="GO:0004930">
    <property type="term" value="F:G protein-coupled receptor activity"/>
    <property type="evidence" value="ECO:0000318"/>
    <property type="project" value="GO_Central"/>
</dbReference>
<dbReference type="PRINTS" id="PR01476">
    <property type="entry name" value="LTBRECEPTOR"/>
</dbReference>
<dbReference type="STRING" id="8355.A0A1L8HPP2"/>
<evidence type="ECO:0000256" key="1">
    <source>
        <dbReference type="ARBA" id="ARBA00004651"/>
    </source>
</evidence>
<dbReference type="OrthoDB" id="8888529at2759"/>
<evidence type="ECO:0000256" key="3">
    <source>
        <dbReference type="ARBA" id="ARBA00022553"/>
    </source>
</evidence>
<dbReference type="AGR" id="Xenbase:XB-GENE-22167944"/>
<dbReference type="Bgee" id="108706438">
    <property type="expression patterns" value="Expressed in liver and 8 other cell types or tissues"/>
</dbReference>
<keyword evidence="7" id="KW-0472">Membrane</keyword>
<evidence type="ECO:0000256" key="4">
    <source>
        <dbReference type="ARBA" id="ARBA00022692"/>
    </source>
</evidence>
<proteinExistence type="inferred from homology"/>
<evidence type="ECO:0000256" key="8">
    <source>
        <dbReference type="ARBA" id="ARBA00023170"/>
    </source>
</evidence>
<feature type="domain" description="G-protein coupled receptors family 1 profile" evidence="13">
    <location>
        <begin position="50"/>
        <end position="298"/>
    </location>
</feature>
<dbReference type="PaxDb" id="8355-A0A1L8HPP2"/>